<keyword evidence="6" id="KW-1185">Reference proteome</keyword>
<comment type="caution">
    <text evidence="5">The sequence shown here is derived from an EMBL/GenBank/DDBJ whole genome shotgun (WGS) entry which is preliminary data.</text>
</comment>
<dbReference type="InterPro" id="IPR043725">
    <property type="entry name" value="DUF5667"/>
</dbReference>
<feature type="chain" id="PRO_5045050864" evidence="3">
    <location>
        <begin position="24"/>
        <end position="353"/>
    </location>
</feature>
<sequence>MKKLMILAASAVMALGITNVTFASEPISLKDQAGITPDSILYPADKVIDAIQITLSFSDSAKASTLSDIAEEKLGESEIMVDKNNQSLANTAIDDYKNYMDRAESKIEDTLNNNKNTYNQDKLKNLEYVEDKIIIKEKKSLYILTKLQNKVSGNAKTVLAKIIEIQTAKRNAILAVKKERVLYINAKKQYNEAKIALEKAKKSGDETAIKAAEDLLGQKQQALDTEKQNFVKAVQTKKEVSKISVGKLIKESKIQKRKNLKLNVIKKPNKTNTPVTKTAVTKNTITNKTLGTAVTNPSASKPAVVNNKNVKKRSVKVVKNRIKKESCNNKIREKNQSKITSNSNRQKSVKLQH</sequence>
<feature type="region of interest" description="Disordered" evidence="2">
    <location>
        <begin position="334"/>
        <end position="353"/>
    </location>
</feature>
<dbReference type="Proteomes" id="UP001165422">
    <property type="component" value="Unassembled WGS sequence"/>
</dbReference>
<feature type="signal peptide" evidence="3">
    <location>
        <begin position="1"/>
        <end position="23"/>
    </location>
</feature>
<evidence type="ECO:0000313" key="5">
    <source>
        <dbReference type="EMBL" id="MCC9296071.1"/>
    </source>
</evidence>
<dbReference type="EMBL" id="JAJJPB010000023">
    <property type="protein sequence ID" value="MCC9296071.1"/>
    <property type="molecule type" value="Genomic_DNA"/>
</dbReference>
<evidence type="ECO:0000259" key="4">
    <source>
        <dbReference type="Pfam" id="PF18915"/>
    </source>
</evidence>
<dbReference type="RefSeq" id="WP_229981813.1">
    <property type="nucleotide sequence ID" value="NZ_JAJJPB010000023.1"/>
</dbReference>
<protein>
    <submittedName>
        <fullName evidence="5">DUF5667 domain-containing protein</fullName>
    </submittedName>
</protein>
<feature type="coiled-coil region" evidence="1">
    <location>
        <begin position="183"/>
        <end position="229"/>
    </location>
</feature>
<evidence type="ECO:0000256" key="2">
    <source>
        <dbReference type="SAM" id="MobiDB-lite"/>
    </source>
</evidence>
<feature type="coiled-coil region" evidence="1">
    <location>
        <begin position="93"/>
        <end position="120"/>
    </location>
</feature>
<evidence type="ECO:0000256" key="3">
    <source>
        <dbReference type="SAM" id="SignalP"/>
    </source>
</evidence>
<feature type="domain" description="DUF5667" evidence="4">
    <location>
        <begin position="34"/>
        <end position="127"/>
    </location>
</feature>
<name>A0ABS8N8U9_9CLOT</name>
<proteinExistence type="predicted"/>
<dbReference type="Pfam" id="PF18915">
    <property type="entry name" value="DUF5667"/>
    <property type="match status" value="1"/>
</dbReference>
<feature type="compositionally biased region" description="Polar residues" evidence="2">
    <location>
        <begin position="337"/>
        <end position="346"/>
    </location>
</feature>
<gene>
    <name evidence="5" type="ORF">LN736_14520</name>
</gene>
<keyword evidence="1" id="KW-0175">Coiled coil</keyword>
<reference evidence="5" key="1">
    <citation type="submission" date="2021-11" db="EMBL/GenBank/DDBJ databases">
        <authorList>
            <person name="Qingchun L."/>
            <person name="Dong Z."/>
            <person name="Zongwei Q."/>
            <person name="Jia Z."/>
            <person name="Duotao L."/>
        </authorList>
    </citation>
    <scope>NUCLEOTIDE SEQUENCE</scope>
    <source>
        <strain evidence="5">WLY-B-L2</strain>
    </source>
</reference>
<evidence type="ECO:0000313" key="6">
    <source>
        <dbReference type="Proteomes" id="UP001165422"/>
    </source>
</evidence>
<organism evidence="5 6">
    <name type="scientific">Clostridium aromativorans</name>
    <dbReference type="NCBI Taxonomy" id="2836848"/>
    <lineage>
        <taxon>Bacteria</taxon>
        <taxon>Bacillati</taxon>
        <taxon>Bacillota</taxon>
        <taxon>Clostridia</taxon>
        <taxon>Eubacteriales</taxon>
        <taxon>Clostridiaceae</taxon>
        <taxon>Clostridium</taxon>
    </lineage>
</organism>
<keyword evidence="3" id="KW-0732">Signal</keyword>
<evidence type="ECO:0000256" key="1">
    <source>
        <dbReference type="SAM" id="Coils"/>
    </source>
</evidence>
<accession>A0ABS8N8U9</accession>